<dbReference type="Proteomes" id="UP000232323">
    <property type="component" value="Unassembled WGS sequence"/>
</dbReference>
<dbReference type="AlphaFoldDB" id="A0A250WZ96"/>
<proteinExistence type="predicted"/>
<gene>
    <name evidence="1" type="ORF">CEUSTIGMA_g3548.t1</name>
</gene>
<dbReference type="EMBL" id="BEGY01000015">
    <property type="protein sequence ID" value="GAX76105.1"/>
    <property type="molecule type" value="Genomic_DNA"/>
</dbReference>
<protein>
    <submittedName>
        <fullName evidence="1">Uncharacterized protein</fullName>
    </submittedName>
</protein>
<sequence length="273" mass="27119">MFSANAAGALASNLHLGSAVASGIKTLGTSTEATAMTVITALEQQMSTLKALTTNILDAHSNIQNTLRSDLQSSSLNFLFNPLQTIQQNAVSIDGIVANDLSKVRTAVAGMARLAGDTVAGIPALLQSTASFAATLVKPPAAVASNVLQGSLGTVSALQQAVSAAGSTLTGNKGLQVGLKAFNGQLGVMQNSLQALNTVLDGWQGFDASVVNAASALVTSWAGNAGTKVGSLVSNLSPLVGGSEGPLSAALSNLGSLKTALGIPSSVLAYASG</sequence>
<evidence type="ECO:0000313" key="2">
    <source>
        <dbReference type="Proteomes" id="UP000232323"/>
    </source>
</evidence>
<accession>A0A250WZ96</accession>
<organism evidence="1 2">
    <name type="scientific">Chlamydomonas eustigma</name>
    <dbReference type="NCBI Taxonomy" id="1157962"/>
    <lineage>
        <taxon>Eukaryota</taxon>
        <taxon>Viridiplantae</taxon>
        <taxon>Chlorophyta</taxon>
        <taxon>core chlorophytes</taxon>
        <taxon>Chlorophyceae</taxon>
        <taxon>CS clade</taxon>
        <taxon>Chlamydomonadales</taxon>
        <taxon>Chlamydomonadaceae</taxon>
        <taxon>Chlamydomonas</taxon>
    </lineage>
</organism>
<evidence type="ECO:0000313" key="1">
    <source>
        <dbReference type="EMBL" id="GAX76105.1"/>
    </source>
</evidence>
<keyword evidence="2" id="KW-1185">Reference proteome</keyword>
<name>A0A250WZ96_9CHLO</name>
<comment type="caution">
    <text evidence="1">The sequence shown here is derived from an EMBL/GenBank/DDBJ whole genome shotgun (WGS) entry which is preliminary data.</text>
</comment>
<reference evidence="1 2" key="1">
    <citation type="submission" date="2017-08" db="EMBL/GenBank/DDBJ databases">
        <title>Acidophilic green algal genome provides insights into adaptation to an acidic environment.</title>
        <authorList>
            <person name="Hirooka S."/>
            <person name="Hirose Y."/>
            <person name="Kanesaki Y."/>
            <person name="Higuchi S."/>
            <person name="Fujiwara T."/>
            <person name="Onuma R."/>
            <person name="Era A."/>
            <person name="Ohbayashi R."/>
            <person name="Uzuka A."/>
            <person name="Nozaki H."/>
            <person name="Yoshikawa H."/>
            <person name="Miyagishima S.Y."/>
        </authorList>
    </citation>
    <scope>NUCLEOTIDE SEQUENCE [LARGE SCALE GENOMIC DNA]</scope>
    <source>
        <strain evidence="1 2">NIES-2499</strain>
    </source>
</reference>